<keyword evidence="1" id="KW-0732">Signal</keyword>
<dbReference type="OrthoDB" id="1122048at2"/>
<dbReference type="Pfam" id="PF11589">
    <property type="entry name" value="DUF3244"/>
    <property type="match status" value="1"/>
</dbReference>
<evidence type="ECO:0000313" key="2">
    <source>
        <dbReference type="EMBL" id="RKN78127.1"/>
    </source>
</evidence>
<dbReference type="Proteomes" id="UP000276603">
    <property type="component" value="Unassembled WGS sequence"/>
</dbReference>
<dbReference type="InterPro" id="IPR021638">
    <property type="entry name" value="DUF3244"/>
</dbReference>
<keyword evidence="3" id="KW-1185">Reference proteome</keyword>
<feature type="chain" id="PRO_5017191607" description="T9SS C-terminal target domain-containing protein" evidence="1">
    <location>
        <begin position="23"/>
        <end position="194"/>
    </location>
</feature>
<evidence type="ECO:0000256" key="1">
    <source>
        <dbReference type="SAM" id="SignalP"/>
    </source>
</evidence>
<feature type="signal peptide" evidence="1">
    <location>
        <begin position="1"/>
        <end position="22"/>
    </location>
</feature>
<protein>
    <recommendedName>
        <fullName evidence="4">T9SS C-terminal target domain-containing protein</fullName>
    </recommendedName>
</protein>
<name>A0A3B0C2X0_9FLAO</name>
<sequence>MKTILKFTTVIALLFVTATTVAKDPKLRVINKTDDKALVFEWDTQEEDTYIQIVDENGNIIYSEDVSNTKVYTKKFDLKNLEEGDYLLEAENALKKITYTINVDDKVGVARRKENAKPVFRKVDNMVYLNLLNLEGKKVEIKVVDSDNRMVFKETLENETLVEKAFNFKNAFAGNYTVIVRDSASVHYEDIVVN</sequence>
<accession>A0A3B0C2X0</accession>
<evidence type="ECO:0000313" key="3">
    <source>
        <dbReference type="Proteomes" id="UP000276603"/>
    </source>
</evidence>
<dbReference type="RefSeq" id="WP_120714023.1">
    <property type="nucleotide sequence ID" value="NZ_RBCJ01000005.1"/>
</dbReference>
<proteinExistence type="predicted"/>
<comment type="caution">
    <text evidence="2">The sequence shown here is derived from an EMBL/GenBank/DDBJ whole genome shotgun (WGS) entry which is preliminary data.</text>
</comment>
<reference evidence="2 3" key="1">
    <citation type="submission" date="2018-10" db="EMBL/GenBank/DDBJ databases">
        <title>Ulvibacterium marinum gen. nov., sp. nov., a novel marine bacterium of the family Flavobacteriaceae, isolated from a culture of the green alga Ulva prolifera.</title>
        <authorList>
            <person name="Zhang Z."/>
        </authorList>
    </citation>
    <scope>NUCLEOTIDE SEQUENCE [LARGE SCALE GENOMIC DNA]</scope>
    <source>
        <strain evidence="2 3">CCMM003</strain>
    </source>
</reference>
<gene>
    <name evidence="2" type="ORF">D7Z94_23255</name>
</gene>
<evidence type="ECO:0008006" key="4">
    <source>
        <dbReference type="Google" id="ProtNLM"/>
    </source>
</evidence>
<organism evidence="2 3">
    <name type="scientific">Ulvibacterium marinum</name>
    <dbReference type="NCBI Taxonomy" id="2419782"/>
    <lineage>
        <taxon>Bacteria</taxon>
        <taxon>Pseudomonadati</taxon>
        <taxon>Bacteroidota</taxon>
        <taxon>Flavobacteriia</taxon>
        <taxon>Flavobacteriales</taxon>
        <taxon>Flavobacteriaceae</taxon>
        <taxon>Ulvibacterium</taxon>
    </lineage>
</organism>
<dbReference type="Gene3D" id="2.60.40.3080">
    <property type="match status" value="1"/>
</dbReference>
<dbReference type="AlphaFoldDB" id="A0A3B0C2X0"/>
<dbReference type="EMBL" id="RBCJ01000005">
    <property type="protein sequence ID" value="RKN78127.1"/>
    <property type="molecule type" value="Genomic_DNA"/>
</dbReference>